<accession>A0A250LAX1</accession>
<dbReference type="AlphaFoldDB" id="A0A250LAX1"/>
<gene>
    <name evidence="1" type="ORF">BCCH1_34470</name>
</gene>
<protein>
    <submittedName>
        <fullName evidence="1">Uncharacterized protein</fullName>
    </submittedName>
</protein>
<proteinExistence type="predicted"/>
<name>A0A250LAX1_9BURK</name>
<reference evidence="1" key="2">
    <citation type="journal article" date="2017" name="Genome Announc.">
        <title>High-Quality Draft Genome Sequence of Burkholderia contaminans CH-1, a Gram-Negative Bacterium That Metabolizes 2-Azahypoxanthine, a Plant Growth-Regulating Compound.</title>
        <authorList>
            <person name="Choi J.-H."/>
            <person name="Sugiura H."/>
            <person name="Moriuchi R."/>
            <person name="Kawagishi H."/>
            <person name="Dohra H."/>
        </authorList>
    </citation>
    <scope>NUCLEOTIDE SEQUENCE</scope>
    <source>
        <strain evidence="1">CH-1</strain>
    </source>
</reference>
<organism evidence="1">
    <name type="scientific">Burkholderia contaminans</name>
    <dbReference type="NCBI Taxonomy" id="488447"/>
    <lineage>
        <taxon>Bacteria</taxon>
        <taxon>Pseudomonadati</taxon>
        <taxon>Pseudomonadota</taxon>
        <taxon>Betaproteobacteria</taxon>
        <taxon>Burkholderiales</taxon>
        <taxon>Burkholderiaceae</taxon>
        <taxon>Burkholderia</taxon>
        <taxon>Burkholderia cepacia complex</taxon>
    </lineage>
</organism>
<dbReference type="EMBL" id="AP018358">
    <property type="protein sequence ID" value="BBA40999.1"/>
    <property type="molecule type" value="Genomic_DNA"/>
</dbReference>
<sequence length="107" mass="11505">MIRKIVGQERGKVALQRCDLFDAGAQRRERVGAAEHFGHGLRAIWGERAETLGKSVHRDILRARTRADVDADCTRAGPCTGGFRPVGPAVCAQCPSARDTGACFPAC</sequence>
<reference evidence="1" key="1">
    <citation type="journal article" date="2016" name="Biosci. Biotechnol. Biochem.">
        <title>Bioconversion of AHX to AOH by resting cells of Burkholderia contaminans CH-1.</title>
        <authorList>
            <person name="Choi J.H."/>
            <person name="Kikuchi A."/>
            <person name="Pumkaeo P."/>
            <person name="Hirai H."/>
            <person name="Tokuyama S."/>
            <person name="Kawagishi H."/>
        </authorList>
    </citation>
    <scope>NUCLEOTIDE SEQUENCE</scope>
    <source>
        <strain evidence="1">CH-1</strain>
    </source>
</reference>
<evidence type="ECO:0000313" key="1">
    <source>
        <dbReference type="EMBL" id="BBA40999.1"/>
    </source>
</evidence>